<dbReference type="Proteomes" id="UP001594351">
    <property type="component" value="Unassembled WGS sequence"/>
</dbReference>
<evidence type="ECO:0000256" key="3">
    <source>
        <dbReference type="ARBA" id="ARBA00022679"/>
    </source>
</evidence>
<dbReference type="Pfam" id="PF00535">
    <property type="entry name" value="Glycos_transf_2"/>
    <property type="match status" value="1"/>
</dbReference>
<proteinExistence type="inferred from homology"/>
<evidence type="ECO:0000313" key="5">
    <source>
        <dbReference type="EMBL" id="MFC1851162.1"/>
    </source>
</evidence>
<protein>
    <submittedName>
        <fullName evidence="5">Glycosyltransferase family 2 protein</fullName>
        <ecNumber evidence="5">2.4.-.-</ecNumber>
    </submittedName>
</protein>
<dbReference type="InterPro" id="IPR029044">
    <property type="entry name" value="Nucleotide-diphossugar_trans"/>
</dbReference>
<evidence type="ECO:0000313" key="6">
    <source>
        <dbReference type="Proteomes" id="UP001594351"/>
    </source>
</evidence>
<evidence type="ECO:0000256" key="1">
    <source>
        <dbReference type="ARBA" id="ARBA00006739"/>
    </source>
</evidence>
<evidence type="ECO:0000259" key="4">
    <source>
        <dbReference type="Pfam" id="PF00535"/>
    </source>
</evidence>
<dbReference type="Gene3D" id="3.90.550.10">
    <property type="entry name" value="Spore Coat Polysaccharide Biosynthesis Protein SpsA, Chain A"/>
    <property type="match status" value="1"/>
</dbReference>
<reference evidence="5 6" key="1">
    <citation type="submission" date="2024-09" db="EMBL/GenBank/DDBJ databases">
        <title>Laminarin stimulates single cell rates of sulfate reduction while oxygen inhibits transcriptomic activity in coastal marine sediment.</title>
        <authorList>
            <person name="Lindsay M."/>
            <person name="Orcutt B."/>
            <person name="Emerson D."/>
            <person name="Stepanauskas R."/>
            <person name="D'Angelo T."/>
        </authorList>
    </citation>
    <scope>NUCLEOTIDE SEQUENCE [LARGE SCALE GENOMIC DNA]</scope>
    <source>
        <strain evidence="5">SAG AM-311-K15</strain>
    </source>
</reference>
<organism evidence="5 6">
    <name type="scientific">candidate division CSSED10-310 bacterium</name>
    <dbReference type="NCBI Taxonomy" id="2855610"/>
    <lineage>
        <taxon>Bacteria</taxon>
        <taxon>Bacteria division CSSED10-310</taxon>
    </lineage>
</organism>
<dbReference type="EC" id="2.4.-.-" evidence="5"/>
<comment type="caution">
    <text evidence="5">The sequence shown here is derived from an EMBL/GenBank/DDBJ whole genome shotgun (WGS) entry which is preliminary data.</text>
</comment>
<keyword evidence="6" id="KW-1185">Reference proteome</keyword>
<feature type="domain" description="Glycosyltransferase 2-like" evidence="4">
    <location>
        <begin position="7"/>
        <end position="165"/>
    </location>
</feature>
<name>A0ABV6YYA1_UNCC1</name>
<gene>
    <name evidence="5" type="ORF">ACFL27_13285</name>
</gene>
<dbReference type="GO" id="GO:0016757">
    <property type="term" value="F:glycosyltransferase activity"/>
    <property type="evidence" value="ECO:0007669"/>
    <property type="project" value="UniProtKB-KW"/>
</dbReference>
<dbReference type="PANTHER" id="PTHR43179:SF12">
    <property type="entry name" value="GALACTOFURANOSYLTRANSFERASE GLFT2"/>
    <property type="match status" value="1"/>
</dbReference>
<keyword evidence="3 5" id="KW-0808">Transferase</keyword>
<dbReference type="EMBL" id="JBHPBY010000159">
    <property type="protein sequence ID" value="MFC1851162.1"/>
    <property type="molecule type" value="Genomic_DNA"/>
</dbReference>
<dbReference type="SUPFAM" id="SSF53448">
    <property type="entry name" value="Nucleotide-diphospho-sugar transferases"/>
    <property type="match status" value="1"/>
</dbReference>
<dbReference type="PANTHER" id="PTHR43179">
    <property type="entry name" value="RHAMNOSYLTRANSFERASE WBBL"/>
    <property type="match status" value="1"/>
</dbReference>
<evidence type="ECO:0000256" key="2">
    <source>
        <dbReference type="ARBA" id="ARBA00022676"/>
    </source>
</evidence>
<comment type="similarity">
    <text evidence="1">Belongs to the glycosyltransferase 2 family.</text>
</comment>
<dbReference type="InterPro" id="IPR001173">
    <property type="entry name" value="Glyco_trans_2-like"/>
</dbReference>
<sequence>MSLLPVSYVIITRNRSDELFGCLENLQKQAYPDKEIVVVDNGSTTYDPQEITHSFPEITLIALDHNQGVGGGRNIGTQHASADICIFLDDDARFCDPDASRQIVTYFQRNPKLACLALRILNATTGEDEHKAIPRADKKSLPRDYSCTYFCGAGFALRRKVFHEMGNFWEELIYSCEELDLSYRLLDHGFELLFTSSIKVLHRDSSNARPNGQWIYYNARNRFWLATRHLPWFYVFTTTLQWWFIAAGKGLRYNQTRSFFQGVRDALLGIKIPLLKRKRLKKATIKKLRRLSGRLWS</sequence>
<accession>A0ABV6YYA1</accession>
<keyword evidence="2 5" id="KW-0328">Glycosyltransferase</keyword>